<name>A0AAJ5X704_9SPHN</name>
<sequence length="682" mass="67816">MLNIRLLKRLLADPRASVATIAALSLPVTLGGLGLGVDLNHGYEQRLINQRAADMAALGAAMAYKASSATAVLQPTAVDITTANGLTGATVTATVVDNYPSAGSKAVKVVVKKTVPFTLARVVGLGASYTVTSEAYASLNTAAAYSAPCFLALASGSGAITLTGGATITAAGCSIAAVGSISQGATSITAADVISGTGGVSLDYGSISVSNSLRFSTTFTYPSWNGAIPDASKRVNQSTTLTDPWATDSELLAARAQLGTYTAVPALSNPTTPTGADWTMGWSPTANVTAYRTGPYTGEYVVPAGTYNIKRLTIDGGIKVTFANNSVITVSNGVAIGGGSTIDFGNSTLYVNGGFDTGSSGIKIGNGPLWIGSGTVNFQGTNTKGTGDVIINSKLTLGGGQRLTMGAGNHSFAGLALSGGGSVALGTGNFTNTAGITIDGDSELAVSAGNVLLGPNPSGGLSANLAGSARFFMEDGTFSANGGITTQGGSRLVFGKTANHYINGSLNIAGSVLFGAGRYTINGNFVNGTGGTTWPYTSSLTGKTYGNTLEGVSVSGYDQAGVNVSFILAGTLNLAGGAKTKLIASTTSSTGSYIADMLVDSLTSSATTWGAGASNIFVGTVHLPNSTVSMSGGNATLSAGQCFTLIAAKISVTGGAQAGTACAKMSGTSSASGSSTDIKLLK</sequence>
<evidence type="ECO:0000313" key="1">
    <source>
        <dbReference type="EMBL" id="WEK46773.1"/>
    </source>
</evidence>
<proteinExistence type="predicted"/>
<organism evidence="1 2">
    <name type="scientific">Candidatus Andeanibacterium colombiense</name>
    <dbReference type="NCBI Taxonomy" id="3121345"/>
    <lineage>
        <taxon>Bacteria</taxon>
        <taxon>Pseudomonadati</taxon>
        <taxon>Pseudomonadota</taxon>
        <taxon>Alphaproteobacteria</taxon>
        <taxon>Sphingomonadales</taxon>
        <taxon>Sphingomonadaceae</taxon>
        <taxon>Candidatus Andeanibacterium</taxon>
    </lineage>
</organism>
<dbReference type="EMBL" id="CP119316">
    <property type="protein sequence ID" value="WEK46773.1"/>
    <property type="molecule type" value="Genomic_DNA"/>
</dbReference>
<dbReference type="Proteomes" id="UP001218362">
    <property type="component" value="Chromosome"/>
</dbReference>
<reference evidence="1" key="1">
    <citation type="submission" date="2023-03" db="EMBL/GenBank/DDBJ databases">
        <title>Andean soil-derived lignocellulolytic bacterial consortium as a source of novel taxa and putative plastic-active enzymes.</title>
        <authorList>
            <person name="Diaz-Garcia L."/>
            <person name="Chuvochina M."/>
            <person name="Feuerriegel G."/>
            <person name="Bunk B."/>
            <person name="Sproer C."/>
            <person name="Streit W.R."/>
            <person name="Rodriguez L.M."/>
            <person name="Overmann J."/>
            <person name="Jimenez D.J."/>
        </authorList>
    </citation>
    <scope>NUCLEOTIDE SEQUENCE</scope>
    <source>
        <strain evidence="1">MAG 26</strain>
    </source>
</reference>
<dbReference type="AlphaFoldDB" id="A0AAJ5X704"/>
<evidence type="ECO:0000313" key="2">
    <source>
        <dbReference type="Proteomes" id="UP001218362"/>
    </source>
</evidence>
<gene>
    <name evidence="1" type="ORF">P0Y56_00340</name>
</gene>
<accession>A0AAJ5X704</accession>
<dbReference type="KEGG" id="acob:P0Y56_00340"/>
<protein>
    <submittedName>
        <fullName evidence="1">Uncharacterized protein</fullName>
    </submittedName>
</protein>